<evidence type="ECO:0000256" key="5">
    <source>
        <dbReference type="ARBA" id="ARBA00023136"/>
    </source>
</evidence>
<dbReference type="Proteomes" id="UP000281955">
    <property type="component" value="Unassembled WGS sequence"/>
</dbReference>
<dbReference type="InterPro" id="IPR022781">
    <property type="entry name" value="Flagellar_biosynth_FliO"/>
</dbReference>
<keyword evidence="8" id="KW-1185">Reference proteome</keyword>
<gene>
    <name evidence="7" type="ORF">CLV35_0541</name>
</gene>
<dbReference type="InParanoid" id="A0A420XTP0"/>
<protein>
    <submittedName>
        <fullName evidence="7">Flagellar protein FliO/FliZ</fullName>
    </submittedName>
</protein>
<evidence type="ECO:0000256" key="2">
    <source>
        <dbReference type="ARBA" id="ARBA00022475"/>
    </source>
</evidence>
<evidence type="ECO:0000256" key="4">
    <source>
        <dbReference type="ARBA" id="ARBA00022989"/>
    </source>
</evidence>
<evidence type="ECO:0000256" key="6">
    <source>
        <dbReference type="SAM" id="Phobius"/>
    </source>
</evidence>
<sequence>MSTAHLMGQLVVSLGAVLALMWLAAKVMRRAGGGRVATTLDVVARKQLSRSASVSVVRIGERAIILGVTEGTVTMLGETTLEELELEVEEPAVPAVRAPGRRRALTAARPAARPAADADAAGALTGSILSPTTWKQTVEVLRERTARRG</sequence>
<keyword evidence="7" id="KW-0966">Cell projection</keyword>
<proteinExistence type="predicted"/>
<dbReference type="GO" id="GO:0016020">
    <property type="term" value="C:membrane"/>
    <property type="evidence" value="ECO:0007669"/>
    <property type="project" value="InterPro"/>
</dbReference>
<accession>A0A420XTP0</accession>
<dbReference type="EMBL" id="RBWV01000009">
    <property type="protein sequence ID" value="RKS80120.1"/>
    <property type="molecule type" value="Genomic_DNA"/>
</dbReference>
<name>A0A420XTP0_9ACTN</name>
<organism evidence="7 8">
    <name type="scientific">Motilibacter peucedani</name>
    <dbReference type="NCBI Taxonomy" id="598650"/>
    <lineage>
        <taxon>Bacteria</taxon>
        <taxon>Bacillati</taxon>
        <taxon>Actinomycetota</taxon>
        <taxon>Actinomycetes</taxon>
        <taxon>Motilibacterales</taxon>
        <taxon>Motilibacteraceae</taxon>
        <taxon>Motilibacter</taxon>
    </lineage>
</organism>
<dbReference type="GO" id="GO:0044781">
    <property type="term" value="P:bacterial-type flagellum organization"/>
    <property type="evidence" value="ECO:0007669"/>
    <property type="project" value="InterPro"/>
</dbReference>
<evidence type="ECO:0000313" key="7">
    <source>
        <dbReference type="EMBL" id="RKS80120.1"/>
    </source>
</evidence>
<keyword evidence="5 6" id="KW-0472">Membrane</keyword>
<evidence type="ECO:0000313" key="8">
    <source>
        <dbReference type="Proteomes" id="UP000281955"/>
    </source>
</evidence>
<dbReference type="Pfam" id="PF04347">
    <property type="entry name" value="FliO"/>
    <property type="match status" value="1"/>
</dbReference>
<keyword evidence="7" id="KW-0969">Cilium</keyword>
<dbReference type="AlphaFoldDB" id="A0A420XTP0"/>
<keyword evidence="7" id="KW-0282">Flagellum</keyword>
<dbReference type="RefSeq" id="WP_147431851.1">
    <property type="nucleotide sequence ID" value="NZ_RBWV01000009.1"/>
</dbReference>
<evidence type="ECO:0000256" key="3">
    <source>
        <dbReference type="ARBA" id="ARBA00022692"/>
    </source>
</evidence>
<keyword evidence="2" id="KW-1003">Cell membrane</keyword>
<evidence type="ECO:0000256" key="1">
    <source>
        <dbReference type="ARBA" id="ARBA00004236"/>
    </source>
</evidence>
<keyword evidence="3 6" id="KW-0812">Transmembrane</keyword>
<dbReference type="OrthoDB" id="5191841at2"/>
<feature type="transmembrane region" description="Helical" evidence="6">
    <location>
        <begin position="6"/>
        <end position="25"/>
    </location>
</feature>
<comment type="subcellular location">
    <subcellularLocation>
        <location evidence="1">Cell membrane</location>
    </subcellularLocation>
</comment>
<comment type="caution">
    <text evidence="7">The sequence shown here is derived from an EMBL/GenBank/DDBJ whole genome shotgun (WGS) entry which is preliminary data.</text>
</comment>
<keyword evidence="4 6" id="KW-1133">Transmembrane helix</keyword>
<reference evidence="7 8" key="1">
    <citation type="submission" date="2018-10" db="EMBL/GenBank/DDBJ databases">
        <title>Genomic Encyclopedia of Archaeal and Bacterial Type Strains, Phase II (KMG-II): from individual species to whole genera.</title>
        <authorList>
            <person name="Goeker M."/>
        </authorList>
    </citation>
    <scope>NUCLEOTIDE SEQUENCE [LARGE SCALE GENOMIC DNA]</scope>
    <source>
        <strain evidence="7 8">RP-AC37</strain>
    </source>
</reference>